<dbReference type="RefSeq" id="WP_047855564.1">
    <property type="nucleotide sequence ID" value="NZ_CP011509.1"/>
</dbReference>
<gene>
    <name evidence="1" type="ORF">ATI61_11291</name>
</gene>
<sequence>MAAADINQDVICQTANWRQADNCEPGQKIVFLPSKWGNEQFPAMFAALHCGLRYQAALTNGAVACILRPSKPADKPAAAEAPAAGK</sequence>
<accession>A0ABX9JRZ5</accession>
<comment type="caution">
    <text evidence="1">The sequence shown here is derived from an EMBL/GenBank/DDBJ whole genome shotgun (WGS) entry which is preliminary data.</text>
</comment>
<name>A0ABX9JRZ5_9BACT</name>
<dbReference type="EMBL" id="QUMU01000012">
    <property type="protein sequence ID" value="REG25996.1"/>
    <property type="molecule type" value="Genomic_DNA"/>
</dbReference>
<organism evidence="1 2">
    <name type="scientific">Archangium gephyra</name>
    <dbReference type="NCBI Taxonomy" id="48"/>
    <lineage>
        <taxon>Bacteria</taxon>
        <taxon>Pseudomonadati</taxon>
        <taxon>Myxococcota</taxon>
        <taxon>Myxococcia</taxon>
        <taxon>Myxococcales</taxon>
        <taxon>Cystobacterineae</taxon>
        <taxon>Archangiaceae</taxon>
        <taxon>Archangium</taxon>
    </lineage>
</organism>
<protein>
    <submittedName>
        <fullName evidence="1">Uncharacterized protein</fullName>
    </submittedName>
</protein>
<evidence type="ECO:0000313" key="2">
    <source>
        <dbReference type="Proteomes" id="UP000256345"/>
    </source>
</evidence>
<reference evidence="1 2" key="1">
    <citation type="submission" date="2018-08" db="EMBL/GenBank/DDBJ databases">
        <title>Genomic Encyclopedia of Archaeal and Bacterial Type Strains, Phase II (KMG-II): from individual species to whole genera.</title>
        <authorList>
            <person name="Goeker M."/>
        </authorList>
    </citation>
    <scope>NUCLEOTIDE SEQUENCE [LARGE SCALE GENOMIC DNA]</scope>
    <source>
        <strain evidence="1 2">DSM 2261</strain>
    </source>
</reference>
<keyword evidence="2" id="KW-1185">Reference proteome</keyword>
<evidence type="ECO:0000313" key="1">
    <source>
        <dbReference type="EMBL" id="REG25996.1"/>
    </source>
</evidence>
<proteinExistence type="predicted"/>
<dbReference type="Proteomes" id="UP000256345">
    <property type="component" value="Unassembled WGS sequence"/>
</dbReference>